<dbReference type="Gene3D" id="3.10.580.10">
    <property type="entry name" value="CBS-domain"/>
    <property type="match status" value="1"/>
</dbReference>
<feature type="transmembrane region" description="Helical" evidence="14">
    <location>
        <begin position="75"/>
        <end position="104"/>
    </location>
</feature>
<feature type="transmembrane region" description="Helical" evidence="14">
    <location>
        <begin position="447"/>
        <end position="469"/>
    </location>
</feature>
<feature type="domain" description="CBS" evidence="15">
    <location>
        <begin position="699"/>
        <end position="760"/>
    </location>
</feature>
<feature type="transmembrane region" description="Helical" evidence="14">
    <location>
        <begin position="240"/>
        <end position="264"/>
    </location>
</feature>
<reference evidence="16" key="1">
    <citation type="submission" date="2020-03" db="EMBL/GenBank/DDBJ databases">
        <title>A high-quality chromosome-level genome assembly of a woody plant with both climbing and erect habits, Rhamnella rubrinervis.</title>
        <authorList>
            <person name="Lu Z."/>
            <person name="Yang Y."/>
            <person name="Zhu X."/>
            <person name="Sun Y."/>
        </authorList>
    </citation>
    <scope>NUCLEOTIDE SEQUENCE</scope>
    <source>
        <strain evidence="16">BYM</strain>
        <tissue evidence="16">Leaf</tissue>
    </source>
</reference>
<evidence type="ECO:0000256" key="7">
    <source>
        <dbReference type="ARBA" id="ARBA00022989"/>
    </source>
</evidence>
<evidence type="ECO:0000256" key="4">
    <source>
        <dbReference type="ARBA" id="ARBA00022692"/>
    </source>
</evidence>
<dbReference type="GO" id="GO:0034707">
    <property type="term" value="C:chloride channel complex"/>
    <property type="evidence" value="ECO:0007669"/>
    <property type="project" value="UniProtKB-KW"/>
</dbReference>
<dbReference type="Pfam" id="PF00571">
    <property type="entry name" value="CBS"/>
    <property type="match status" value="1"/>
</dbReference>
<dbReference type="InterPro" id="IPR051280">
    <property type="entry name" value="Cl-channel/antiporter"/>
</dbReference>
<dbReference type="FunFam" id="1.10.3080.10:FF:000004">
    <property type="entry name" value="Chloride channel ClC3"/>
    <property type="match status" value="1"/>
</dbReference>
<dbReference type="InterPro" id="IPR014743">
    <property type="entry name" value="Cl-channel_core"/>
</dbReference>
<evidence type="ECO:0000256" key="10">
    <source>
        <dbReference type="ARBA" id="ARBA00023136"/>
    </source>
</evidence>
<dbReference type="InterPro" id="IPR000644">
    <property type="entry name" value="CBS_dom"/>
</dbReference>
<keyword evidence="7 14" id="KW-1133">Transmembrane helix</keyword>
<dbReference type="SUPFAM" id="SSF81340">
    <property type="entry name" value="Clc chloride channel"/>
    <property type="match status" value="1"/>
</dbReference>
<evidence type="ECO:0000256" key="2">
    <source>
        <dbReference type="ARBA" id="ARBA00009476"/>
    </source>
</evidence>
<accession>A0A8K0E3G7</accession>
<feature type="transmembrane region" description="Helical" evidence="14">
    <location>
        <begin position="270"/>
        <end position="290"/>
    </location>
</feature>
<evidence type="ECO:0000313" key="17">
    <source>
        <dbReference type="Proteomes" id="UP000796880"/>
    </source>
</evidence>
<evidence type="ECO:0000256" key="9">
    <source>
        <dbReference type="ARBA" id="ARBA00023122"/>
    </source>
</evidence>
<comment type="subcellular location">
    <subcellularLocation>
        <location evidence="1 14">Membrane</location>
        <topology evidence="1 14">Multi-pass membrane protein</topology>
    </subcellularLocation>
</comment>
<evidence type="ECO:0000256" key="1">
    <source>
        <dbReference type="ARBA" id="ARBA00004141"/>
    </source>
</evidence>
<dbReference type="PANTHER" id="PTHR11689">
    <property type="entry name" value="CHLORIDE CHANNEL PROTEIN CLC FAMILY MEMBER"/>
    <property type="match status" value="1"/>
</dbReference>
<dbReference type="EMBL" id="VOIH02000008">
    <property type="protein sequence ID" value="KAF3439323.1"/>
    <property type="molecule type" value="Genomic_DNA"/>
</dbReference>
<comment type="caution">
    <text evidence="14">Lacks conserved residue(s) required for the propagation of feature annotation.</text>
</comment>
<keyword evidence="17" id="KW-1185">Reference proteome</keyword>
<evidence type="ECO:0000256" key="3">
    <source>
        <dbReference type="ARBA" id="ARBA00022448"/>
    </source>
</evidence>
<dbReference type="InterPro" id="IPR046342">
    <property type="entry name" value="CBS_dom_sf"/>
</dbReference>
<dbReference type="PRINTS" id="PR00762">
    <property type="entry name" value="CLCHANNEL"/>
</dbReference>
<protein>
    <recommendedName>
        <fullName evidence="14">Chloride channel protein</fullName>
    </recommendedName>
</protein>
<evidence type="ECO:0000259" key="15">
    <source>
        <dbReference type="PROSITE" id="PS51371"/>
    </source>
</evidence>
<feature type="transmembrane region" description="Helical" evidence="14">
    <location>
        <begin position="327"/>
        <end position="347"/>
    </location>
</feature>
<dbReference type="AlphaFoldDB" id="A0A8K0E3G7"/>
<dbReference type="Gene3D" id="1.10.3080.10">
    <property type="entry name" value="Clc chloride channel"/>
    <property type="match status" value="1"/>
</dbReference>
<keyword evidence="6" id="KW-0407">Ion channel</keyword>
<keyword evidence="11" id="KW-0869">Chloride channel</keyword>
<feature type="transmembrane region" description="Helical" evidence="14">
    <location>
        <begin position="535"/>
        <end position="552"/>
    </location>
</feature>
<keyword evidence="9 13" id="KW-0129">CBS domain</keyword>
<dbReference type="GO" id="GO:0005247">
    <property type="term" value="F:voltage-gated chloride channel activity"/>
    <property type="evidence" value="ECO:0007669"/>
    <property type="project" value="InterPro"/>
</dbReference>
<dbReference type="PRINTS" id="PR01120">
    <property type="entry name" value="CLCHANNELPLT"/>
</dbReference>
<keyword evidence="10 14" id="KW-0472">Membrane</keyword>
<dbReference type="GO" id="GO:0009705">
    <property type="term" value="C:plant-type vacuole membrane"/>
    <property type="evidence" value="ECO:0007669"/>
    <property type="project" value="TreeGrafter"/>
</dbReference>
<evidence type="ECO:0000313" key="16">
    <source>
        <dbReference type="EMBL" id="KAF3439323.1"/>
    </source>
</evidence>
<dbReference type="InterPro" id="IPR002251">
    <property type="entry name" value="Cl_channel_pln"/>
</dbReference>
<keyword evidence="5" id="KW-0677">Repeat</keyword>
<dbReference type="PROSITE" id="PS51371">
    <property type="entry name" value="CBS"/>
    <property type="match status" value="1"/>
</dbReference>
<dbReference type="Pfam" id="PF00654">
    <property type="entry name" value="Voltage_CLC"/>
    <property type="match status" value="1"/>
</dbReference>
<comment type="similarity">
    <text evidence="2 14">Belongs to the chloride channel (TC 2.A.49) family.</text>
</comment>
<dbReference type="CDD" id="cd03685">
    <property type="entry name" value="ClC_6_like"/>
    <property type="match status" value="1"/>
</dbReference>
<keyword evidence="12 14" id="KW-0868">Chloride</keyword>
<feature type="transmembrane region" description="Helical" evidence="14">
    <location>
        <begin position="124"/>
        <end position="152"/>
    </location>
</feature>
<feature type="transmembrane region" description="Helical" evidence="14">
    <location>
        <begin position="173"/>
        <end position="196"/>
    </location>
</feature>
<organism evidence="16 17">
    <name type="scientific">Rhamnella rubrinervis</name>
    <dbReference type="NCBI Taxonomy" id="2594499"/>
    <lineage>
        <taxon>Eukaryota</taxon>
        <taxon>Viridiplantae</taxon>
        <taxon>Streptophyta</taxon>
        <taxon>Embryophyta</taxon>
        <taxon>Tracheophyta</taxon>
        <taxon>Spermatophyta</taxon>
        <taxon>Magnoliopsida</taxon>
        <taxon>eudicotyledons</taxon>
        <taxon>Gunneridae</taxon>
        <taxon>Pentapetalae</taxon>
        <taxon>rosids</taxon>
        <taxon>fabids</taxon>
        <taxon>Rosales</taxon>
        <taxon>Rhamnaceae</taxon>
        <taxon>rhamnoid group</taxon>
        <taxon>Rhamneae</taxon>
        <taxon>Rhamnella</taxon>
    </lineage>
</organism>
<evidence type="ECO:0000256" key="12">
    <source>
        <dbReference type="ARBA" id="ARBA00023214"/>
    </source>
</evidence>
<evidence type="ECO:0000256" key="6">
    <source>
        <dbReference type="ARBA" id="ARBA00022882"/>
    </source>
</evidence>
<comment type="caution">
    <text evidence="16">The sequence shown here is derived from an EMBL/GenBank/DDBJ whole genome shotgun (WGS) entry which is preliminary data.</text>
</comment>
<keyword evidence="4 14" id="KW-0812">Transmembrane</keyword>
<evidence type="ECO:0000256" key="13">
    <source>
        <dbReference type="PROSITE-ProRule" id="PRU00703"/>
    </source>
</evidence>
<keyword evidence="6" id="KW-0851">Voltage-gated channel</keyword>
<feature type="transmembrane region" description="Helical" evidence="14">
    <location>
        <begin position="367"/>
        <end position="387"/>
    </location>
</feature>
<dbReference type="SUPFAM" id="SSF54631">
    <property type="entry name" value="CBS-domain pair"/>
    <property type="match status" value="1"/>
</dbReference>
<gene>
    <name evidence="16" type="ORF">FNV43_RR17600</name>
</gene>
<dbReference type="SMART" id="SM00116">
    <property type="entry name" value="CBS"/>
    <property type="match status" value="2"/>
</dbReference>
<keyword evidence="8 14" id="KW-0406">Ion transport</keyword>
<dbReference type="Proteomes" id="UP000796880">
    <property type="component" value="Unassembled WGS sequence"/>
</dbReference>
<keyword evidence="3 14" id="KW-0813">Transport</keyword>
<dbReference type="CDD" id="cd04591">
    <property type="entry name" value="CBS_pair_voltage-gated_CLC_euk_bac"/>
    <property type="match status" value="1"/>
</dbReference>
<evidence type="ECO:0000256" key="14">
    <source>
        <dbReference type="RuleBase" id="RU361221"/>
    </source>
</evidence>
<proteinExistence type="inferred from homology"/>
<dbReference type="PANTHER" id="PTHR11689:SF144">
    <property type="entry name" value="CHLORIDE CHANNEL PROTEIN"/>
    <property type="match status" value="1"/>
</dbReference>
<evidence type="ECO:0000256" key="5">
    <source>
        <dbReference type="ARBA" id="ARBA00022737"/>
    </source>
</evidence>
<dbReference type="OrthoDB" id="428525at2759"/>
<sequence length="765" mass="83867">MAENDIEVEGFEREGSGVFESKTLLKEPLLRNRINNTSQLAIVGSNVYPIESLDYEIIENDLFKQDWRSRKKIEIFHYVVLKWTLALLIGLFTGLIGFFNNLAVENIAGFKLLLTNNLMLKERYYQAFAVFASCNLILASAAAALCAYIAPAAAGSGIPEVKAYLNGIDAHSILAPSTLFVKIFGSILGVAAGFVVGKEGPMVHTGACIANLLGQGGSRKYRLTWKWLRYFKNDRDRRDLITCGAAAGVAAAFRAPVGGVLFALEEAASWWRSALLWRTFFTTAVVAVVLRGFMDFCKGGTCGLFGEGGLIMFDVNSVKAIYNAPDLLAVIFLGVIGGILGSFYNFLVNKVLRSYSFINERGPLFKVLLVMAVSLLTSCCSYGLPWLSGCIPCPPDMLNQCPTVGRSGNYKNFQCPPNHYNGLASLFFNTNDDAIRNLFSPSAEKEFHLSTLLVFFVAIYFLGIITYGIAVPSGLFIPVILAGASYGRLVGTLLGSISDLDAGLFALLGAASFLGGTMRMTVSLCVILLELTNNLLMLPLMMLVLLVSKTVADCFNKGVYDQILILKGLPYMEAHAEPYMSNLVASDVVAGPLVTFSGVEKVGNIFHALKITGHNGFPVIDKPPFSNSPELCGLVLRSHLLVLLKRKRFSKQRIMTGSDIMRRFKAHDFAKAGSGKGIKLEDLHITEEDMEMYVDLHPITNTSPYTVVETMSLAKAAVLFRELGLRHLLVVPKTLERPPIVGILTRHDFMPEHVLGLYPHLHHHK</sequence>
<dbReference type="InterPro" id="IPR001807">
    <property type="entry name" value="ClC"/>
</dbReference>
<evidence type="ECO:0000256" key="11">
    <source>
        <dbReference type="ARBA" id="ARBA00023173"/>
    </source>
</evidence>
<evidence type="ECO:0000256" key="8">
    <source>
        <dbReference type="ARBA" id="ARBA00023065"/>
    </source>
</evidence>
<name>A0A8K0E3G7_9ROSA</name>